<dbReference type="AlphaFoldDB" id="A0A9I9E0P5"/>
<sequence length="49" mass="5437">MKVSSEAKSISLELLREENHQPLTLCLLNKNPVLVSKLVILDSMSNSTI</sequence>
<evidence type="ECO:0000313" key="1">
    <source>
        <dbReference type="EnsemblPlants" id="MELO3C027321.2.1"/>
    </source>
</evidence>
<accession>A0A9I9E0P5</accession>
<proteinExistence type="predicted"/>
<name>A0A9I9E0P5_CUCME</name>
<protein>
    <submittedName>
        <fullName evidence="1">Uncharacterized protein</fullName>
    </submittedName>
</protein>
<reference evidence="1" key="1">
    <citation type="submission" date="2023-03" db="UniProtKB">
        <authorList>
            <consortium name="EnsemblPlants"/>
        </authorList>
    </citation>
    <scope>IDENTIFICATION</scope>
</reference>
<organism evidence="1">
    <name type="scientific">Cucumis melo</name>
    <name type="common">Muskmelon</name>
    <dbReference type="NCBI Taxonomy" id="3656"/>
    <lineage>
        <taxon>Eukaryota</taxon>
        <taxon>Viridiplantae</taxon>
        <taxon>Streptophyta</taxon>
        <taxon>Embryophyta</taxon>
        <taxon>Tracheophyta</taxon>
        <taxon>Spermatophyta</taxon>
        <taxon>Magnoliopsida</taxon>
        <taxon>eudicotyledons</taxon>
        <taxon>Gunneridae</taxon>
        <taxon>Pentapetalae</taxon>
        <taxon>rosids</taxon>
        <taxon>fabids</taxon>
        <taxon>Cucurbitales</taxon>
        <taxon>Cucurbitaceae</taxon>
        <taxon>Benincaseae</taxon>
        <taxon>Cucumis</taxon>
    </lineage>
</organism>
<dbReference type="Gramene" id="MELO3C027321.2.1">
    <property type="protein sequence ID" value="MELO3C027321.2.1"/>
    <property type="gene ID" value="MELO3C027321.2"/>
</dbReference>
<dbReference type="EnsemblPlants" id="MELO3C027321.2.1">
    <property type="protein sequence ID" value="MELO3C027321.2.1"/>
    <property type="gene ID" value="MELO3C027321.2"/>
</dbReference>